<proteinExistence type="predicted"/>
<feature type="compositionally biased region" description="Basic and acidic residues" evidence="1">
    <location>
        <begin position="1"/>
        <end position="10"/>
    </location>
</feature>
<gene>
    <name evidence="2" type="ORF">RRG08_035047</name>
</gene>
<dbReference type="EMBL" id="JAWDGP010003399">
    <property type="protein sequence ID" value="KAK3774619.1"/>
    <property type="molecule type" value="Genomic_DNA"/>
</dbReference>
<dbReference type="Proteomes" id="UP001283361">
    <property type="component" value="Unassembled WGS sequence"/>
</dbReference>
<reference evidence="2" key="1">
    <citation type="journal article" date="2023" name="G3 (Bethesda)">
        <title>A reference genome for the long-term kleptoplast-retaining sea slug Elysia crispata morphotype clarki.</title>
        <authorList>
            <person name="Eastman K.E."/>
            <person name="Pendleton A.L."/>
            <person name="Shaikh M.A."/>
            <person name="Suttiyut T."/>
            <person name="Ogas R."/>
            <person name="Tomko P."/>
            <person name="Gavelis G."/>
            <person name="Widhalm J.R."/>
            <person name="Wisecaver J.H."/>
        </authorList>
    </citation>
    <scope>NUCLEOTIDE SEQUENCE</scope>
    <source>
        <strain evidence="2">ECLA1</strain>
    </source>
</reference>
<protein>
    <submittedName>
        <fullName evidence="2">Uncharacterized protein</fullName>
    </submittedName>
</protein>
<feature type="region of interest" description="Disordered" evidence="1">
    <location>
        <begin position="1"/>
        <end position="28"/>
    </location>
</feature>
<organism evidence="2 3">
    <name type="scientific">Elysia crispata</name>
    <name type="common">lettuce slug</name>
    <dbReference type="NCBI Taxonomy" id="231223"/>
    <lineage>
        <taxon>Eukaryota</taxon>
        <taxon>Metazoa</taxon>
        <taxon>Spiralia</taxon>
        <taxon>Lophotrochozoa</taxon>
        <taxon>Mollusca</taxon>
        <taxon>Gastropoda</taxon>
        <taxon>Heterobranchia</taxon>
        <taxon>Euthyneura</taxon>
        <taxon>Panpulmonata</taxon>
        <taxon>Sacoglossa</taxon>
        <taxon>Placobranchoidea</taxon>
        <taxon>Plakobranchidae</taxon>
        <taxon>Elysia</taxon>
    </lineage>
</organism>
<accession>A0AAE0ZS99</accession>
<name>A0AAE0ZS99_9GAST</name>
<comment type="caution">
    <text evidence="2">The sequence shown here is derived from an EMBL/GenBank/DDBJ whole genome shotgun (WGS) entry which is preliminary data.</text>
</comment>
<evidence type="ECO:0000313" key="3">
    <source>
        <dbReference type="Proteomes" id="UP001283361"/>
    </source>
</evidence>
<dbReference type="AlphaFoldDB" id="A0AAE0ZS99"/>
<evidence type="ECO:0000256" key="1">
    <source>
        <dbReference type="SAM" id="MobiDB-lite"/>
    </source>
</evidence>
<keyword evidence="3" id="KW-1185">Reference proteome</keyword>
<evidence type="ECO:0000313" key="2">
    <source>
        <dbReference type="EMBL" id="KAK3774619.1"/>
    </source>
</evidence>
<sequence>MGFELRDRAATVDTRTTKVSPTKPPLSQRSPGEFAWICRHVAVLPPVLYHRLNLWCCCWCYRRGCSRLLIDLQQSGSQQSMYQVCTRRCLNRDARSCIIGSPWSQSPVWVDKKVVTVTRPVKCHEPEGGFRDYNFPLSRNNNHLKKKDKTEIIAKVKLYSSRWEMGDSNDSPPLLQVQAFLFQPRIPTVLISQQFPDNVVNTRSLSSFCLSTVTFNIRVSGEIEHCVRLEEMRVERRVKGSGRAHKRLGTRSVAPSSDHNVRTTAWDCIVFHHLGPLNIFMGSLSPDLQQKLQLWTPTARFELFQLMAQRPHGLAFSPLSVAADVPDFKISTTPQ</sequence>